<feature type="transmembrane region" description="Helical" evidence="2">
    <location>
        <begin position="412"/>
        <end position="431"/>
    </location>
</feature>
<evidence type="ECO:0000313" key="5">
    <source>
        <dbReference type="Proteomes" id="UP000799770"/>
    </source>
</evidence>
<gene>
    <name evidence="4" type="ORF">BDV96DRAFT_593160</name>
</gene>
<feature type="transmembrane region" description="Helical" evidence="2">
    <location>
        <begin position="384"/>
        <end position="406"/>
    </location>
</feature>
<dbReference type="PANTHER" id="PTHR34502">
    <property type="entry name" value="DUF6594 DOMAIN-CONTAINING PROTEIN-RELATED"/>
    <property type="match status" value="1"/>
</dbReference>
<keyword evidence="2" id="KW-0812">Transmembrane</keyword>
<feature type="region of interest" description="Disordered" evidence="1">
    <location>
        <begin position="21"/>
        <end position="79"/>
    </location>
</feature>
<reference evidence="4" key="1">
    <citation type="journal article" date="2020" name="Stud. Mycol.">
        <title>101 Dothideomycetes genomes: a test case for predicting lifestyles and emergence of pathogens.</title>
        <authorList>
            <person name="Haridas S."/>
            <person name="Albert R."/>
            <person name="Binder M."/>
            <person name="Bloem J."/>
            <person name="Labutti K."/>
            <person name="Salamov A."/>
            <person name="Andreopoulos B."/>
            <person name="Baker S."/>
            <person name="Barry K."/>
            <person name="Bills G."/>
            <person name="Bluhm B."/>
            <person name="Cannon C."/>
            <person name="Castanera R."/>
            <person name="Culley D."/>
            <person name="Daum C."/>
            <person name="Ezra D."/>
            <person name="Gonzalez J."/>
            <person name="Henrissat B."/>
            <person name="Kuo A."/>
            <person name="Liang C."/>
            <person name="Lipzen A."/>
            <person name="Lutzoni F."/>
            <person name="Magnuson J."/>
            <person name="Mondo S."/>
            <person name="Nolan M."/>
            <person name="Ohm R."/>
            <person name="Pangilinan J."/>
            <person name="Park H.-J."/>
            <person name="Ramirez L."/>
            <person name="Alfaro M."/>
            <person name="Sun H."/>
            <person name="Tritt A."/>
            <person name="Yoshinaga Y."/>
            <person name="Zwiers L.-H."/>
            <person name="Turgeon B."/>
            <person name="Goodwin S."/>
            <person name="Spatafora J."/>
            <person name="Crous P."/>
            <person name="Grigoriev I."/>
        </authorList>
    </citation>
    <scope>NUCLEOTIDE SEQUENCE</scope>
    <source>
        <strain evidence="4">CBS 627.86</strain>
    </source>
</reference>
<dbReference type="AlphaFoldDB" id="A0A6A5ZU96"/>
<organism evidence="4 5">
    <name type="scientific">Lophiotrema nucula</name>
    <dbReference type="NCBI Taxonomy" id="690887"/>
    <lineage>
        <taxon>Eukaryota</taxon>
        <taxon>Fungi</taxon>
        <taxon>Dikarya</taxon>
        <taxon>Ascomycota</taxon>
        <taxon>Pezizomycotina</taxon>
        <taxon>Dothideomycetes</taxon>
        <taxon>Pleosporomycetidae</taxon>
        <taxon>Pleosporales</taxon>
        <taxon>Lophiotremataceae</taxon>
        <taxon>Lophiotrema</taxon>
    </lineage>
</organism>
<proteinExistence type="predicted"/>
<protein>
    <recommendedName>
        <fullName evidence="3">DUF6594 domain-containing protein</fullName>
    </recommendedName>
</protein>
<evidence type="ECO:0000259" key="3">
    <source>
        <dbReference type="Pfam" id="PF20237"/>
    </source>
</evidence>
<name>A0A6A5ZU96_9PLEO</name>
<feature type="compositionally biased region" description="Polar residues" evidence="1">
    <location>
        <begin position="64"/>
        <end position="79"/>
    </location>
</feature>
<dbReference type="EMBL" id="ML977310">
    <property type="protein sequence ID" value="KAF2122645.1"/>
    <property type="molecule type" value="Genomic_DNA"/>
</dbReference>
<accession>A0A6A5ZU96</accession>
<dbReference type="Proteomes" id="UP000799770">
    <property type="component" value="Unassembled WGS sequence"/>
</dbReference>
<sequence>MQTFVCLQYFPTWQKVSKAMDMNSSPASDPLAKPIVTKERRQEKSEADGQTTGDVVVPIDDSRPSSPHNVSSPAQWSNSHNFLSVPGARSRGNSLDSAYSDILSGVTSSGGSFMAQRYGPDPVSFLFGCENATEQRDDVYSPIHSQSQTLDLLNAPHNSLGGYGYSKEEQDAILLDIANRSHKNKKLVLQRFSRLANFCLLQYQHDLAKFDERIVENKGKLDEMETQRVRSLLIDYYSSVRAMSEISKVSRPSLKDTRDFGGIMACRLHEAHYWESPDALNLFALRERSPGYTPDSVRYSLQNWLPEWFLDQAGKDRRTIERKKRETGLKGGTAKIVEAFQSEAFHISPATDRLARLIIGFVGCVFLLVPMTAMIFLPIHNIKVSSFIVTVVAVVLFAATMSLGTGASNQELLAATAAYTAVLVVFLGSAVTPPK</sequence>
<keyword evidence="2" id="KW-1133">Transmembrane helix</keyword>
<keyword evidence="5" id="KW-1185">Reference proteome</keyword>
<dbReference type="PANTHER" id="PTHR34502:SF5">
    <property type="entry name" value="DUF6594 DOMAIN-CONTAINING PROTEIN"/>
    <property type="match status" value="1"/>
</dbReference>
<feature type="domain" description="DUF6594" evidence="3">
    <location>
        <begin position="185"/>
        <end position="424"/>
    </location>
</feature>
<feature type="compositionally biased region" description="Basic and acidic residues" evidence="1">
    <location>
        <begin position="36"/>
        <end position="47"/>
    </location>
</feature>
<evidence type="ECO:0000256" key="2">
    <source>
        <dbReference type="SAM" id="Phobius"/>
    </source>
</evidence>
<evidence type="ECO:0000313" key="4">
    <source>
        <dbReference type="EMBL" id="KAF2122645.1"/>
    </source>
</evidence>
<dbReference type="InterPro" id="IPR046529">
    <property type="entry name" value="DUF6594"/>
</dbReference>
<dbReference type="Pfam" id="PF20237">
    <property type="entry name" value="DUF6594"/>
    <property type="match status" value="1"/>
</dbReference>
<evidence type="ECO:0000256" key="1">
    <source>
        <dbReference type="SAM" id="MobiDB-lite"/>
    </source>
</evidence>
<feature type="transmembrane region" description="Helical" evidence="2">
    <location>
        <begin position="357"/>
        <end position="377"/>
    </location>
</feature>
<keyword evidence="2" id="KW-0472">Membrane</keyword>